<proteinExistence type="predicted"/>
<comment type="caution">
    <text evidence="2">The sequence shown here is derived from an EMBL/GenBank/DDBJ whole genome shotgun (WGS) entry which is preliminary data.</text>
</comment>
<keyword evidence="1" id="KW-1133">Transmembrane helix</keyword>
<name>A0A366HBN7_9BACT</name>
<dbReference type="SUPFAM" id="SSF48371">
    <property type="entry name" value="ARM repeat"/>
    <property type="match status" value="1"/>
</dbReference>
<evidence type="ECO:0000313" key="3">
    <source>
        <dbReference type="Proteomes" id="UP000253426"/>
    </source>
</evidence>
<keyword evidence="1" id="KW-0812">Transmembrane</keyword>
<keyword evidence="3" id="KW-1185">Reference proteome</keyword>
<protein>
    <submittedName>
        <fullName evidence="2">HEAT repeat protein</fullName>
    </submittedName>
</protein>
<dbReference type="AlphaFoldDB" id="A0A366HBN7"/>
<keyword evidence="1" id="KW-0472">Membrane</keyword>
<dbReference type="Proteomes" id="UP000253426">
    <property type="component" value="Unassembled WGS sequence"/>
</dbReference>
<organism evidence="2 3">
    <name type="scientific">Roseimicrobium gellanilyticum</name>
    <dbReference type="NCBI Taxonomy" id="748857"/>
    <lineage>
        <taxon>Bacteria</taxon>
        <taxon>Pseudomonadati</taxon>
        <taxon>Verrucomicrobiota</taxon>
        <taxon>Verrucomicrobiia</taxon>
        <taxon>Verrucomicrobiales</taxon>
        <taxon>Verrucomicrobiaceae</taxon>
        <taxon>Roseimicrobium</taxon>
    </lineage>
</organism>
<sequence>MMQHLMEPALLILIVISLALAAAAVLLWLGLLLYRVMDNRQRRKREQTADRWLSLLLPALEGGQSLNALPRLRGRLETEAVLGLLRDLAERFRGQYRDNLHAVLKHIGAEEYGFRLLKKSSENFRMRGCALLAWMAPSARVDEKLAVLLRDPRPGVRLEAAHALAARSTPGISLQTIMTSLRGTEAMRSDRTRDIIRLMAPGQSPALGWLLQSAVDAREKALLLDGLAVAGDFMYATQAATYLSDASAKVRAAAVDALERLADPLHIDAVGVLARDPDPRVRLSVAHYARTMHGDNTATTVLEFLAMDRHFEVRRTAVHALAVWRGRSWDHLTALARQDPLLESIMREATQSNPPMTAATLVPA</sequence>
<gene>
    <name evidence="2" type="ORF">DES53_109210</name>
</gene>
<evidence type="ECO:0000313" key="2">
    <source>
        <dbReference type="EMBL" id="RBP39782.1"/>
    </source>
</evidence>
<reference evidence="2 3" key="1">
    <citation type="submission" date="2018-06" db="EMBL/GenBank/DDBJ databases">
        <title>Genomic Encyclopedia of Type Strains, Phase IV (KMG-IV): sequencing the most valuable type-strain genomes for metagenomic binning, comparative biology and taxonomic classification.</title>
        <authorList>
            <person name="Goeker M."/>
        </authorList>
    </citation>
    <scope>NUCLEOTIDE SEQUENCE [LARGE SCALE GENOMIC DNA]</scope>
    <source>
        <strain evidence="2 3">DSM 25532</strain>
    </source>
</reference>
<dbReference type="Pfam" id="PF13646">
    <property type="entry name" value="HEAT_2"/>
    <property type="match status" value="1"/>
</dbReference>
<dbReference type="InterPro" id="IPR011989">
    <property type="entry name" value="ARM-like"/>
</dbReference>
<dbReference type="EMBL" id="QNRR01000009">
    <property type="protein sequence ID" value="RBP39782.1"/>
    <property type="molecule type" value="Genomic_DNA"/>
</dbReference>
<dbReference type="InterPro" id="IPR016024">
    <property type="entry name" value="ARM-type_fold"/>
</dbReference>
<dbReference type="Gene3D" id="1.25.10.10">
    <property type="entry name" value="Leucine-rich Repeat Variant"/>
    <property type="match status" value="1"/>
</dbReference>
<dbReference type="OrthoDB" id="186192at2"/>
<accession>A0A366HBN7</accession>
<dbReference type="RefSeq" id="WP_113960667.1">
    <property type="nucleotide sequence ID" value="NZ_QNRR01000009.1"/>
</dbReference>
<evidence type="ECO:0000256" key="1">
    <source>
        <dbReference type="SAM" id="Phobius"/>
    </source>
</evidence>
<feature type="transmembrane region" description="Helical" evidence="1">
    <location>
        <begin position="12"/>
        <end position="34"/>
    </location>
</feature>